<dbReference type="EMBL" id="HACA01032979">
    <property type="protein sequence ID" value="CDW50340.1"/>
    <property type="molecule type" value="Transcribed_RNA"/>
</dbReference>
<dbReference type="AlphaFoldDB" id="A0A0K2VJ57"/>
<protein>
    <submittedName>
        <fullName evidence="1">Uncharacterized protein</fullName>
    </submittedName>
</protein>
<sequence length="46" mass="5302">MGAPVRYLKRVYAGVVVLLGKFFKKIRFQGNFFIIVKVIFSVKPLL</sequence>
<accession>A0A0K2VJ57</accession>
<proteinExistence type="predicted"/>
<name>A0A0K2VJ57_LEPSM</name>
<organism evidence="1">
    <name type="scientific">Lepeophtheirus salmonis</name>
    <name type="common">Salmon louse</name>
    <name type="synonym">Caligus salmonis</name>
    <dbReference type="NCBI Taxonomy" id="72036"/>
    <lineage>
        <taxon>Eukaryota</taxon>
        <taxon>Metazoa</taxon>
        <taxon>Ecdysozoa</taxon>
        <taxon>Arthropoda</taxon>
        <taxon>Crustacea</taxon>
        <taxon>Multicrustacea</taxon>
        <taxon>Hexanauplia</taxon>
        <taxon>Copepoda</taxon>
        <taxon>Siphonostomatoida</taxon>
        <taxon>Caligidae</taxon>
        <taxon>Lepeophtheirus</taxon>
    </lineage>
</organism>
<evidence type="ECO:0000313" key="1">
    <source>
        <dbReference type="EMBL" id="CDW50340.1"/>
    </source>
</evidence>
<reference evidence="1" key="1">
    <citation type="submission" date="2014-05" db="EMBL/GenBank/DDBJ databases">
        <authorList>
            <person name="Chronopoulou M."/>
        </authorList>
    </citation>
    <scope>NUCLEOTIDE SEQUENCE</scope>
    <source>
        <tissue evidence="1">Whole organism</tissue>
    </source>
</reference>